<keyword evidence="1" id="KW-1133">Transmembrane helix</keyword>
<dbReference type="RefSeq" id="XP_060305293.1">
    <property type="nucleotide sequence ID" value="XM_060464238.1"/>
</dbReference>
<organism evidence="2 3">
    <name type="scientific">Colletotrichum costaricense</name>
    <dbReference type="NCBI Taxonomy" id="1209916"/>
    <lineage>
        <taxon>Eukaryota</taxon>
        <taxon>Fungi</taxon>
        <taxon>Dikarya</taxon>
        <taxon>Ascomycota</taxon>
        <taxon>Pezizomycotina</taxon>
        <taxon>Sordariomycetes</taxon>
        <taxon>Hypocreomycetidae</taxon>
        <taxon>Glomerellales</taxon>
        <taxon>Glomerellaceae</taxon>
        <taxon>Colletotrichum</taxon>
        <taxon>Colletotrichum acutatum species complex</taxon>
    </lineage>
</organism>
<protein>
    <submittedName>
        <fullName evidence="2">Uncharacterized protein</fullName>
    </submittedName>
</protein>
<evidence type="ECO:0000256" key="1">
    <source>
        <dbReference type="SAM" id="Phobius"/>
    </source>
</evidence>
<evidence type="ECO:0000313" key="2">
    <source>
        <dbReference type="EMBL" id="KAK1508100.1"/>
    </source>
</evidence>
<reference evidence="2 3" key="1">
    <citation type="submission" date="2016-10" db="EMBL/GenBank/DDBJ databases">
        <title>The genome sequence of Colletotrichum fioriniae PJ7.</title>
        <authorList>
            <person name="Baroncelli R."/>
        </authorList>
    </citation>
    <scope>NUCLEOTIDE SEQUENCE [LARGE SCALE GENOMIC DNA]</scope>
    <source>
        <strain evidence="2 3">IMI 309622</strain>
    </source>
</reference>
<name>A0AAI9YGJ8_9PEZI</name>
<feature type="transmembrane region" description="Helical" evidence="1">
    <location>
        <begin position="170"/>
        <end position="188"/>
    </location>
</feature>
<keyword evidence="3" id="KW-1185">Reference proteome</keyword>
<comment type="caution">
    <text evidence="2">The sequence shown here is derived from an EMBL/GenBank/DDBJ whole genome shotgun (WGS) entry which is preliminary data.</text>
</comment>
<keyword evidence="1" id="KW-0472">Membrane</keyword>
<dbReference type="GeneID" id="85347785"/>
<evidence type="ECO:0000313" key="3">
    <source>
        <dbReference type="Proteomes" id="UP001240678"/>
    </source>
</evidence>
<sequence>MNLKSEQHDKPDGWPSGFSESPHDFFCLSFPHHGLFLLGPPLGPKASAWLEHLGMVPTLSSFSMGIAAREASPFASADSASTKDQLPGRLYRAITAPAGWRSLAWGLQSFHILGDGSLLERPLLCGSAADGAVMHDVPGEVVVYIHIVEFLLLLCPFENSLLQRRSHRQFLTSSLSCLSLSFVLFLIIDTRLSLLIRV</sequence>
<dbReference type="Proteomes" id="UP001240678">
    <property type="component" value="Unassembled WGS sequence"/>
</dbReference>
<dbReference type="AlphaFoldDB" id="A0AAI9YGJ8"/>
<gene>
    <name evidence="2" type="ORF">CCOS01_16101</name>
</gene>
<dbReference type="EMBL" id="MOOE01000027">
    <property type="protein sequence ID" value="KAK1508100.1"/>
    <property type="molecule type" value="Genomic_DNA"/>
</dbReference>
<proteinExistence type="predicted"/>
<accession>A0AAI9YGJ8</accession>
<keyword evidence="1" id="KW-0812">Transmembrane</keyword>